<reference evidence="1 2" key="1">
    <citation type="journal article" date="2018" name="Microb. Genom.">
        <title>Expanding an expanded genome: long-read sequencing of Trypanosoma cruzi.</title>
        <authorList>
            <person name="Berna L."/>
            <person name="Rodriguez M."/>
            <person name="Chiribao M.L."/>
            <person name="Parodi-Talice A."/>
            <person name="Pita S."/>
            <person name="Rijo G."/>
            <person name="Alvarez-Valin F."/>
            <person name="Robello C."/>
        </authorList>
    </citation>
    <scope>NUCLEOTIDE SEQUENCE [LARGE SCALE GENOMIC DNA]</scope>
    <source>
        <strain evidence="1 2">TCC</strain>
    </source>
</reference>
<accession>A0A2V2UHG5</accession>
<sequence>MEKGALHGLVSRMDLDLDWTLRHRDDYATLSSSLRVESVSIPVLLFGTMRCLRGVWNAEVPFSEASVREYPSPVKTRGFSVARWKALVTVSIIPVELCPPSGGAPLISFILDSTSVVSRRETTGEAFLEARSGIQQLSLWEFSSQSHVSLLRNLLSVLVVARTEDFF</sequence>
<protein>
    <submittedName>
        <fullName evidence="1">Uncharacterized protein</fullName>
    </submittedName>
</protein>
<dbReference type="Proteomes" id="UP000246078">
    <property type="component" value="Unassembled WGS sequence"/>
</dbReference>
<comment type="caution">
    <text evidence="1">The sequence shown here is derived from an EMBL/GenBank/DDBJ whole genome shotgun (WGS) entry which is preliminary data.</text>
</comment>
<gene>
    <name evidence="1" type="ORF">C3747_1062g2</name>
</gene>
<evidence type="ECO:0000313" key="2">
    <source>
        <dbReference type="Proteomes" id="UP000246078"/>
    </source>
</evidence>
<dbReference type="EMBL" id="PRFC01001062">
    <property type="protein sequence ID" value="PWU82942.1"/>
    <property type="molecule type" value="Genomic_DNA"/>
</dbReference>
<evidence type="ECO:0000313" key="1">
    <source>
        <dbReference type="EMBL" id="PWU82942.1"/>
    </source>
</evidence>
<dbReference type="VEuPathDB" id="TriTrypDB:TcBrA4_0001920"/>
<name>A0A2V2UHG5_TRYCR</name>
<organism evidence="1 2">
    <name type="scientific">Trypanosoma cruzi</name>
    <dbReference type="NCBI Taxonomy" id="5693"/>
    <lineage>
        <taxon>Eukaryota</taxon>
        <taxon>Discoba</taxon>
        <taxon>Euglenozoa</taxon>
        <taxon>Kinetoplastea</taxon>
        <taxon>Metakinetoplastina</taxon>
        <taxon>Trypanosomatida</taxon>
        <taxon>Trypanosomatidae</taxon>
        <taxon>Trypanosoma</taxon>
        <taxon>Schizotrypanum</taxon>
    </lineage>
</organism>
<dbReference type="AlphaFoldDB" id="A0A2V2UHG5"/>
<proteinExistence type="predicted"/>
<dbReference type="VEuPathDB" id="TriTrypDB:C3747_1062g2"/>